<accession>A0A0E9SM81</accession>
<sequence>MYPTYMHTHKHMHTQTEKHIQLQKINFYLLDMLISQFYPHTPSIDNQHNTHHQG</sequence>
<dbReference type="EMBL" id="GBXM01066250">
    <property type="protein sequence ID" value="JAH42327.1"/>
    <property type="molecule type" value="Transcribed_RNA"/>
</dbReference>
<name>A0A0E9SM81_ANGAN</name>
<dbReference type="AlphaFoldDB" id="A0A0E9SM81"/>
<protein>
    <submittedName>
        <fullName evidence="1">Uncharacterized protein</fullName>
    </submittedName>
</protein>
<proteinExistence type="predicted"/>
<organism evidence="1">
    <name type="scientific">Anguilla anguilla</name>
    <name type="common">European freshwater eel</name>
    <name type="synonym">Muraena anguilla</name>
    <dbReference type="NCBI Taxonomy" id="7936"/>
    <lineage>
        <taxon>Eukaryota</taxon>
        <taxon>Metazoa</taxon>
        <taxon>Chordata</taxon>
        <taxon>Craniata</taxon>
        <taxon>Vertebrata</taxon>
        <taxon>Euteleostomi</taxon>
        <taxon>Actinopterygii</taxon>
        <taxon>Neopterygii</taxon>
        <taxon>Teleostei</taxon>
        <taxon>Anguilliformes</taxon>
        <taxon>Anguillidae</taxon>
        <taxon>Anguilla</taxon>
    </lineage>
</organism>
<reference evidence="1" key="1">
    <citation type="submission" date="2014-11" db="EMBL/GenBank/DDBJ databases">
        <authorList>
            <person name="Amaro Gonzalez C."/>
        </authorList>
    </citation>
    <scope>NUCLEOTIDE SEQUENCE</scope>
</reference>
<evidence type="ECO:0000313" key="1">
    <source>
        <dbReference type="EMBL" id="JAH42327.1"/>
    </source>
</evidence>
<reference evidence="1" key="2">
    <citation type="journal article" date="2015" name="Fish Shellfish Immunol.">
        <title>Early steps in the European eel (Anguilla anguilla)-Vibrio vulnificus interaction in the gills: Role of the RtxA13 toxin.</title>
        <authorList>
            <person name="Callol A."/>
            <person name="Pajuelo D."/>
            <person name="Ebbesson L."/>
            <person name="Teles M."/>
            <person name="MacKenzie S."/>
            <person name="Amaro C."/>
        </authorList>
    </citation>
    <scope>NUCLEOTIDE SEQUENCE</scope>
</reference>